<dbReference type="Proteomes" id="UP000192929">
    <property type="component" value="Unassembled WGS sequence"/>
</dbReference>
<sequence length="321" mass="34644">MAAEPMDDAHIAGRRVHYGDFYGLNELPDVPLFAVYGNCQAESLRVLLHGALAGEWHGVRLPPVHELTEQDLPHLHTLLPRLSLFVTQPVAAGYRGLPLGNNDVLPRLADDARIVRIPVMRWTALMPTLAIVRAPGVGDPPVAPYHDLRVLTAAARGESMVELTRPTPEAVWAAREESLRQLRVRQDAHHALDAASILDAAGPNAVHVINHPGNGVLTEVAAAILAEAGLSATVPDPGRVLLGGIRAPIYASTLEALGHDPDDLIGGPHDDWIIHGEHIPEQDIAAEHLRWYAQNPSVVTAGLARHEQLISRLGLDGGLRR</sequence>
<keyword evidence="3" id="KW-1185">Reference proteome</keyword>
<name>A0A1X7CNC5_9MICC</name>
<gene>
    <name evidence="2" type="ORF">SAMN06296028_104122</name>
</gene>
<protein>
    <recommendedName>
        <fullName evidence="1">Polysaccharide biosynthesis enzyme WcbI domain-containing protein</fullName>
    </recommendedName>
</protein>
<accession>A0A1X7CNC5</accession>
<evidence type="ECO:0000259" key="1">
    <source>
        <dbReference type="Pfam" id="PF18588"/>
    </source>
</evidence>
<feature type="domain" description="Polysaccharide biosynthesis enzyme WcbI" evidence="1">
    <location>
        <begin position="33"/>
        <end position="232"/>
    </location>
</feature>
<evidence type="ECO:0000313" key="2">
    <source>
        <dbReference type="EMBL" id="SME99387.1"/>
    </source>
</evidence>
<dbReference type="Gene3D" id="3.40.50.12080">
    <property type="match status" value="1"/>
</dbReference>
<proteinExistence type="predicted"/>
<dbReference type="AlphaFoldDB" id="A0A1X7CNC5"/>
<evidence type="ECO:0000313" key="3">
    <source>
        <dbReference type="Proteomes" id="UP000192929"/>
    </source>
</evidence>
<dbReference type="InterPro" id="IPR041307">
    <property type="entry name" value="WcbI"/>
</dbReference>
<reference evidence="3" key="1">
    <citation type="submission" date="2017-04" db="EMBL/GenBank/DDBJ databases">
        <authorList>
            <person name="Varghese N."/>
            <person name="Submissions S."/>
        </authorList>
    </citation>
    <scope>NUCLEOTIDE SEQUENCE [LARGE SCALE GENOMIC DNA]</scope>
    <source>
        <strain evidence="3">NIO-1021</strain>
    </source>
</reference>
<dbReference type="Pfam" id="PF18588">
    <property type="entry name" value="WcbI"/>
    <property type="match status" value="1"/>
</dbReference>
<dbReference type="RefSeq" id="WP_240505597.1">
    <property type="nucleotide sequence ID" value="NZ_FXAC01000004.1"/>
</dbReference>
<organism evidence="2 3">
    <name type="scientific">Kocuria marina subsp. indica</name>
    <dbReference type="NCBI Taxonomy" id="1049583"/>
    <lineage>
        <taxon>Bacteria</taxon>
        <taxon>Bacillati</taxon>
        <taxon>Actinomycetota</taxon>
        <taxon>Actinomycetes</taxon>
        <taxon>Micrococcales</taxon>
        <taxon>Micrococcaceae</taxon>
        <taxon>Kocuria</taxon>
    </lineage>
</organism>
<dbReference type="EMBL" id="FXAC01000004">
    <property type="protein sequence ID" value="SME99387.1"/>
    <property type="molecule type" value="Genomic_DNA"/>
</dbReference>